<dbReference type="SUPFAM" id="SSF63829">
    <property type="entry name" value="Calcium-dependent phosphotriesterase"/>
    <property type="match status" value="2"/>
</dbReference>
<evidence type="ECO:0000256" key="2">
    <source>
        <dbReference type="PROSITE-ProRule" id="PRU00504"/>
    </source>
</evidence>
<organism evidence="5">
    <name type="scientific">Paraconexibacter sp. AEG42_29</name>
    <dbReference type="NCBI Taxonomy" id="2997339"/>
    <lineage>
        <taxon>Bacteria</taxon>
        <taxon>Bacillati</taxon>
        <taxon>Actinomycetota</taxon>
        <taxon>Thermoleophilia</taxon>
        <taxon>Solirubrobacterales</taxon>
        <taxon>Paraconexibacteraceae</taxon>
        <taxon>Paraconexibacter</taxon>
    </lineage>
</organism>
<gene>
    <name evidence="5" type="primary">vgb_4</name>
    <name evidence="5" type="ORF">DSM112329_03825</name>
</gene>
<feature type="region of interest" description="Disordered" evidence="3">
    <location>
        <begin position="677"/>
        <end position="696"/>
    </location>
</feature>
<dbReference type="EC" id="4.2.99.-" evidence="5"/>
<evidence type="ECO:0000313" key="5">
    <source>
        <dbReference type="EMBL" id="XAY06947.1"/>
    </source>
</evidence>
<protein>
    <submittedName>
        <fullName evidence="5">Virginiamycin B lyase</fullName>
        <ecNumber evidence="5">4.2.99.-</ecNumber>
    </submittedName>
</protein>
<name>A0AAU7AZN7_9ACTN</name>
<dbReference type="CDD" id="cd05819">
    <property type="entry name" value="NHL"/>
    <property type="match status" value="2"/>
</dbReference>
<dbReference type="AlphaFoldDB" id="A0AAU7AZN7"/>
<dbReference type="SMART" id="SM00135">
    <property type="entry name" value="LY"/>
    <property type="match status" value="4"/>
</dbReference>
<dbReference type="Pfam" id="PF01436">
    <property type="entry name" value="NHL"/>
    <property type="match status" value="3"/>
</dbReference>
<keyword evidence="4" id="KW-0732">Signal</keyword>
<keyword evidence="5" id="KW-0456">Lyase</keyword>
<sequence>MPVPRLLRPLSAAVVVLATGAVGTQSASAACPGALPAGTCAYTASSQIGERTGGVLRFPQAVSVAADGAVYVADQKTHAITVFNPDGSFRRDYGFAGSKPGQLTSVGGVAVAGDGSVFVTTGANRVDRFAPDGSLMLSWGKTGQEVGQFVFGSGGGNDSPAGGGVAVTGDTVYVADSRNDRIQRFALDGSGGSVMVPPGILQTPMGVAVRKTRVFVADDENHRIAVFDTGGRSLGFIGEGEGSTGGQLKNPYDVALDAQGRVFVADDLNHRIVRYGPLPDYSYKARWGAYGTAPGRQAFPRGIATDAAGLIYVTNTGNDRIDVYDNSGRLLRSMGRSGRASGQWDTPTGVAVDPSGVRAVADSVNGRVQFLGPDGAIVSIIGSPNPGPTILGDPVATAFDGNGNAYVLDQRGGKIVVFSRQNGRPFRTIGSEGTGKGKLLNPSAIAISPGGTIYVADTGNQRISRFTSTGTALSDFPSATQGKSPRGLAITPDGSRIYVATASDNRIRAYDQQGRLQVEFGGIGNKIGKLVSPAQISLDPAGNVWVADRGNSRVQKFGRDGERLAAFGARGTGPGEFLRPESVAVDCRGTVTVSDTDNNRVQQFTLAEPPSGTCDTALPPFAVPPTPKYPVLPAPDGPVMKIKVLRRSSLLGTRNLPLRVRCDTACTVTASATVTPHAAPIRPKKPKKGKRPPTPKRVFVTLKSAPKTITAAGTAQLRLALGAADAAKLRKALGPYRAIDAEVQLTASGDAGDPTSQVLKLRLTR</sequence>
<feature type="compositionally biased region" description="Basic residues" evidence="3">
    <location>
        <begin position="682"/>
        <end position="694"/>
    </location>
</feature>
<feature type="repeat" description="NHL" evidence="2">
    <location>
        <begin position="331"/>
        <end position="374"/>
    </location>
</feature>
<accession>A0AAU7AZN7</accession>
<dbReference type="PROSITE" id="PS51125">
    <property type="entry name" value="NHL"/>
    <property type="match status" value="6"/>
</dbReference>
<dbReference type="SUPFAM" id="SSF101898">
    <property type="entry name" value="NHL repeat"/>
    <property type="match status" value="1"/>
</dbReference>
<evidence type="ECO:0000256" key="4">
    <source>
        <dbReference type="SAM" id="SignalP"/>
    </source>
</evidence>
<feature type="repeat" description="NHL" evidence="2">
    <location>
        <begin position="51"/>
        <end position="86"/>
    </location>
</feature>
<dbReference type="Gene3D" id="2.120.10.30">
    <property type="entry name" value="TolB, C-terminal domain"/>
    <property type="match status" value="3"/>
</dbReference>
<dbReference type="PANTHER" id="PTHR24104:SF25">
    <property type="entry name" value="PROTEIN LIN-41"/>
    <property type="match status" value="1"/>
</dbReference>
<dbReference type="KEGG" id="parq:DSM112329_03825"/>
<evidence type="ECO:0000256" key="1">
    <source>
        <dbReference type="ARBA" id="ARBA00022737"/>
    </source>
</evidence>
<dbReference type="InterPro" id="IPR011042">
    <property type="entry name" value="6-blade_b-propeller_TolB-like"/>
</dbReference>
<dbReference type="InterPro" id="IPR000033">
    <property type="entry name" value="LDLR_classB_rpt"/>
</dbReference>
<dbReference type="InterPro" id="IPR001258">
    <property type="entry name" value="NHL_repeat"/>
</dbReference>
<evidence type="ECO:0000256" key="3">
    <source>
        <dbReference type="SAM" id="MobiDB-lite"/>
    </source>
</evidence>
<dbReference type="RefSeq" id="WP_354698160.1">
    <property type="nucleotide sequence ID" value="NZ_CP114014.1"/>
</dbReference>
<keyword evidence="1" id="KW-0677">Repeat</keyword>
<proteinExistence type="predicted"/>
<dbReference type="GO" id="GO:0016829">
    <property type="term" value="F:lyase activity"/>
    <property type="evidence" value="ECO:0007669"/>
    <property type="project" value="UniProtKB-KW"/>
</dbReference>
<feature type="repeat" description="NHL" evidence="2">
    <location>
        <begin position="520"/>
        <end position="560"/>
    </location>
</feature>
<dbReference type="InterPro" id="IPR050952">
    <property type="entry name" value="TRIM-NHL_E3_ligases"/>
</dbReference>
<feature type="repeat" description="NHL" evidence="2">
    <location>
        <begin position="235"/>
        <end position="278"/>
    </location>
</feature>
<feature type="signal peptide" evidence="4">
    <location>
        <begin position="1"/>
        <end position="29"/>
    </location>
</feature>
<dbReference type="Gene3D" id="2.40.10.500">
    <property type="match status" value="2"/>
</dbReference>
<reference evidence="5" key="1">
    <citation type="submission" date="2022-12" db="EMBL/GenBank/DDBJ databases">
        <title>Paraconexibacter alkalitolerans sp. nov. and Baekduia alba sp. nov., isolated from soil and emended description of the genera Paraconexibacter (Chun et al., 2020) and Baekduia (An et al., 2020).</title>
        <authorList>
            <person name="Vieira S."/>
            <person name="Huber K.J."/>
            <person name="Geppert A."/>
            <person name="Wolf J."/>
            <person name="Neumann-Schaal M."/>
            <person name="Muesken M."/>
            <person name="Overmann J."/>
        </authorList>
    </citation>
    <scope>NUCLEOTIDE SEQUENCE</scope>
    <source>
        <strain evidence="5">AEG42_29</strain>
    </source>
</reference>
<dbReference type="PANTHER" id="PTHR24104">
    <property type="entry name" value="E3 UBIQUITIN-PROTEIN LIGASE NHLRC1-RELATED"/>
    <property type="match status" value="1"/>
</dbReference>
<dbReference type="GO" id="GO:0008270">
    <property type="term" value="F:zinc ion binding"/>
    <property type="evidence" value="ECO:0007669"/>
    <property type="project" value="UniProtKB-KW"/>
</dbReference>
<dbReference type="PROSITE" id="PS51257">
    <property type="entry name" value="PROKAR_LIPOPROTEIN"/>
    <property type="match status" value="1"/>
</dbReference>
<feature type="chain" id="PRO_5043817609" evidence="4">
    <location>
        <begin position="30"/>
        <end position="765"/>
    </location>
</feature>
<feature type="repeat" description="NHL" evidence="2">
    <location>
        <begin position="567"/>
        <end position="607"/>
    </location>
</feature>
<feature type="repeat" description="NHL" evidence="2">
    <location>
        <begin position="429"/>
        <end position="469"/>
    </location>
</feature>
<dbReference type="EMBL" id="CP114014">
    <property type="protein sequence ID" value="XAY06947.1"/>
    <property type="molecule type" value="Genomic_DNA"/>
</dbReference>